<sequence>MPLWLTPYALLYRRDVFDSHNISVPRTWEQALRIADEYGHGRLGPGLPQRAFCFEGNPACGSAHAILMYIVGTMVQLRGPSHGTWFDPDNLQPMYTGEAMRRALRIFAQLKNHSVSDDTPCLAVYRMLASGECLMVWGFSFAFKAASHNSSAMRGKQGVAGTPGSTTVLDRRSGRLVPCDRELCPFAEVINDTLTGQQTLVNTILPIDSWAFAINAHAPPHRQAAAYAVLHTFTGPEEHMRVLLMPTTEVTPLRTSELDQAAWVAAGYADRDVADYLEFYQNSFQHSNTYYELRMPGVFQVYTLVHNSVIRWLSGNYTIDEVIAFATTGTEEDGRSRSEIILLAVLVPVLGASVLLLASLWGVLRWRRVLDERQARRSGAPHAGPNTTLLVTDIQDSTCLWESLHAEVMDAAVKLHHRVIRGLLVLHNGYESATEGDSFILAFHKPDRALAFALAAQDALLAAEWPSELTDSSYAATLYVRHDPAAAAQLAAVLPASTSIREALVTAAGQDTLSPSKAAAAAVVATVRQQRASSGPSPLAPPQQTSRELAPAAADSVDAGSPFTASACPRSPYASAGSRCVPGPGPGAGPPDPRVLASPIKDSRRGSLDAGAKDSRRMSLDAIVRSRRSYKKVHLPAPSPAAAALLARHQLTDGSNHSEHCVPDSQPGLDGASQSQMSSAANTVGSHPLPPFMALPSDGVACANTERADSGAPSDSSTLQAAVSCVSMTLVDALGCLFPEAVAPRSYTGNVGPTLLLYRGLRVRMGMHSGVASEAEVQYNRASGRVVYPGRSLQLAKAVSDAGRGGQTTLTQASAVCSATQRALDPKAAATLGGGYVLLSAGWHVLKEGEAAIKVHSVFSRGLLPRAGHMAPPRSVEEKVPGSLQAPLGRVVVALAQVADAQDFASWGLEISMGSHVAISRTAGRLACKHCGYLVTTAPGSVQAVFLRPFAALQWVLELQDELGPATQEEAATQGAPEPQTRSCTSSRSMDTREAANMLRRAAAVAHLSILNLKAGVVAGPASAALSDSGEVTYSGWAAKRAACLAAHAQWHEVLACTRVVREVAGEPEGPSKYRDSASLDAVEGGLGGRVV</sequence>
<name>A0A150GA28_GONPE</name>
<evidence type="ECO:0000256" key="1">
    <source>
        <dbReference type="SAM" id="MobiDB-lite"/>
    </source>
</evidence>
<feature type="compositionally biased region" description="Polar residues" evidence="1">
    <location>
        <begin position="672"/>
        <end position="682"/>
    </location>
</feature>
<feature type="region of interest" description="Disordered" evidence="1">
    <location>
        <begin position="966"/>
        <end position="988"/>
    </location>
</feature>
<proteinExistence type="predicted"/>
<dbReference type="SUPFAM" id="SSF55073">
    <property type="entry name" value="Nucleotide cyclase"/>
    <property type="match status" value="2"/>
</dbReference>
<feature type="region of interest" description="Disordered" evidence="1">
    <location>
        <begin position="532"/>
        <end position="617"/>
    </location>
</feature>
<reference evidence="3" key="1">
    <citation type="journal article" date="2016" name="Nat. Commun.">
        <title>The Gonium pectorale genome demonstrates co-option of cell cycle regulation during the evolution of multicellularity.</title>
        <authorList>
            <person name="Hanschen E.R."/>
            <person name="Marriage T.N."/>
            <person name="Ferris P.J."/>
            <person name="Hamaji T."/>
            <person name="Toyoda A."/>
            <person name="Fujiyama A."/>
            <person name="Neme R."/>
            <person name="Noguchi H."/>
            <person name="Minakuchi Y."/>
            <person name="Suzuki M."/>
            <person name="Kawai-Toyooka H."/>
            <person name="Smith D.R."/>
            <person name="Sparks H."/>
            <person name="Anderson J."/>
            <person name="Bakaric R."/>
            <person name="Luria V."/>
            <person name="Karger A."/>
            <person name="Kirschner M.W."/>
            <person name="Durand P.M."/>
            <person name="Michod R.E."/>
            <person name="Nozaki H."/>
            <person name="Olson B.J."/>
        </authorList>
    </citation>
    <scope>NUCLEOTIDE SEQUENCE [LARGE SCALE GENOMIC DNA]</scope>
    <source>
        <strain evidence="3">NIES-2863</strain>
    </source>
</reference>
<dbReference type="SUPFAM" id="SSF53850">
    <property type="entry name" value="Periplasmic binding protein-like II"/>
    <property type="match status" value="1"/>
</dbReference>
<dbReference type="Proteomes" id="UP000075714">
    <property type="component" value="Unassembled WGS sequence"/>
</dbReference>
<protein>
    <submittedName>
        <fullName evidence="2">Uncharacterized protein</fullName>
    </submittedName>
</protein>
<dbReference type="AlphaFoldDB" id="A0A150GA28"/>
<dbReference type="Gene3D" id="3.40.190.10">
    <property type="entry name" value="Periplasmic binding protein-like II"/>
    <property type="match status" value="1"/>
</dbReference>
<dbReference type="InterPro" id="IPR050697">
    <property type="entry name" value="Adenylyl/Guanylyl_Cyclase_3/4"/>
</dbReference>
<feature type="compositionally biased region" description="Pro residues" evidence="1">
    <location>
        <begin position="583"/>
        <end position="593"/>
    </location>
</feature>
<dbReference type="OrthoDB" id="547389at2759"/>
<gene>
    <name evidence="2" type="ORF">GPECTOR_41g656</name>
</gene>
<dbReference type="PANTHER" id="PTHR43081:SF1">
    <property type="entry name" value="ADENYLATE CYCLASE, TERMINAL-DIFFERENTIATION SPECIFIC"/>
    <property type="match status" value="1"/>
</dbReference>
<accession>A0A150GA28</accession>
<evidence type="ECO:0000313" key="2">
    <source>
        <dbReference type="EMBL" id="KXZ46692.1"/>
    </source>
</evidence>
<comment type="caution">
    <text evidence="2">The sequence shown here is derived from an EMBL/GenBank/DDBJ whole genome shotgun (WGS) entry which is preliminary data.</text>
</comment>
<dbReference type="Gene3D" id="3.30.70.1230">
    <property type="entry name" value="Nucleotide cyclase"/>
    <property type="match status" value="3"/>
</dbReference>
<evidence type="ECO:0000313" key="3">
    <source>
        <dbReference type="Proteomes" id="UP000075714"/>
    </source>
</evidence>
<keyword evidence="3" id="KW-1185">Reference proteome</keyword>
<dbReference type="PANTHER" id="PTHR43081">
    <property type="entry name" value="ADENYLATE CYCLASE, TERMINAL-DIFFERENTIATION SPECIFIC-RELATED"/>
    <property type="match status" value="1"/>
</dbReference>
<organism evidence="2 3">
    <name type="scientific">Gonium pectorale</name>
    <name type="common">Green alga</name>
    <dbReference type="NCBI Taxonomy" id="33097"/>
    <lineage>
        <taxon>Eukaryota</taxon>
        <taxon>Viridiplantae</taxon>
        <taxon>Chlorophyta</taxon>
        <taxon>core chlorophytes</taxon>
        <taxon>Chlorophyceae</taxon>
        <taxon>CS clade</taxon>
        <taxon>Chlamydomonadales</taxon>
        <taxon>Volvocaceae</taxon>
        <taxon>Gonium</taxon>
    </lineage>
</organism>
<feature type="region of interest" description="Disordered" evidence="1">
    <location>
        <begin position="654"/>
        <end position="682"/>
    </location>
</feature>
<dbReference type="InterPro" id="IPR029787">
    <property type="entry name" value="Nucleotide_cyclase"/>
</dbReference>
<dbReference type="EMBL" id="LSYV01000042">
    <property type="protein sequence ID" value="KXZ46692.1"/>
    <property type="molecule type" value="Genomic_DNA"/>
</dbReference>
<feature type="compositionally biased region" description="Basic and acidic residues" evidence="1">
    <location>
        <begin position="601"/>
        <end position="617"/>
    </location>
</feature>